<dbReference type="EMBL" id="CAJNOJ010000087">
    <property type="protein sequence ID" value="CAF1075529.1"/>
    <property type="molecule type" value="Genomic_DNA"/>
</dbReference>
<dbReference type="PROSITE" id="PS50222">
    <property type="entry name" value="EF_HAND_2"/>
    <property type="match status" value="1"/>
</dbReference>
<proteinExistence type="predicted"/>
<evidence type="ECO:0000259" key="1">
    <source>
        <dbReference type="PROSITE" id="PS50222"/>
    </source>
</evidence>
<dbReference type="InterPro" id="IPR039879">
    <property type="entry name" value="EFC10"/>
</dbReference>
<dbReference type="OrthoDB" id="10260455at2759"/>
<dbReference type="InterPro" id="IPR049760">
    <property type="entry name" value="DD_EFCAB10"/>
</dbReference>
<dbReference type="Gene3D" id="1.20.890.10">
    <property type="entry name" value="cAMP-dependent protein kinase regulatory subunit, dimerization-anchoring domain"/>
    <property type="match status" value="1"/>
</dbReference>
<organism evidence="3 7">
    <name type="scientific">Adineta ricciae</name>
    <name type="common">Rotifer</name>
    <dbReference type="NCBI Taxonomy" id="249248"/>
    <lineage>
        <taxon>Eukaryota</taxon>
        <taxon>Metazoa</taxon>
        <taxon>Spiralia</taxon>
        <taxon>Gnathifera</taxon>
        <taxon>Rotifera</taxon>
        <taxon>Eurotatoria</taxon>
        <taxon>Bdelloidea</taxon>
        <taxon>Adinetida</taxon>
        <taxon>Adinetidae</taxon>
        <taxon>Adineta</taxon>
    </lineage>
</organism>
<dbReference type="AlphaFoldDB" id="A0A814M7Q2"/>
<dbReference type="InterPro" id="IPR011992">
    <property type="entry name" value="EF-hand-dom_pair"/>
</dbReference>
<dbReference type="EMBL" id="CAJNOJ010000150">
    <property type="protein sequence ID" value="CAF1203188.1"/>
    <property type="molecule type" value="Genomic_DNA"/>
</dbReference>
<dbReference type="Pfam" id="PF24548">
    <property type="entry name" value="EF_EFCAB10_C"/>
    <property type="match status" value="1"/>
</dbReference>
<evidence type="ECO:0000313" key="6">
    <source>
        <dbReference type="Proteomes" id="UP000663828"/>
    </source>
</evidence>
<dbReference type="EMBL" id="CAJNOR010001564">
    <property type="protein sequence ID" value="CAF1164931.1"/>
    <property type="molecule type" value="Genomic_DNA"/>
</dbReference>
<dbReference type="EMBL" id="CAJNOR010000017">
    <property type="protein sequence ID" value="CAF0754338.1"/>
    <property type="molecule type" value="Genomic_DNA"/>
</dbReference>
<dbReference type="SUPFAM" id="SSF47391">
    <property type="entry name" value="Dimerization-anchoring domain of cAMP-dependent PK regulatory subunit"/>
    <property type="match status" value="1"/>
</dbReference>
<protein>
    <recommendedName>
        <fullName evidence="1">EF-hand domain-containing protein</fullName>
    </recommendedName>
</protein>
<dbReference type="GO" id="GO:0005509">
    <property type="term" value="F:calcium ion binding"/>
    <property type="evidence" value="ECO:0007669"/>
    <property type="project" value="InterPro"/>
</dbReference>
<dbReference type="Proteomes" id="UP000663828">
    <property type="component" value="Unassembled WGS sequence"/>
</dbReference>
<evidence type="ECO:0000313" key="5">
    <source>
        <dbReference type="EMBL" id="CAF1203188.1"/>
    </source>
</evidence>
<dbReference type="PANTHER" id="PTHR21847">
    <property type="entry name" value="EF-HAND CALCIUM-BINDING DOMAIN-CONTAINING PROTEIN 10"/>
    <property type="match status" value="1"/>
</dbReference>
<comment type="caution">
    <text evidence="3">The sequence shown here is derived from an EMBL/GenBank/DDBJ whole genome shotgun (WGS) entry which is preliminary data.</text>
</comment>
<evidence type="ECO:0000313" key="3">
    <source>
        <dbReference type="EMBL" id="CAF1075529.1"/>
    </source>
</evidence>
<dbReference type="InterPro" id="IPR056587">
    <property type="entry name" value="EF_EFCAB10_C"/>
</dbReference>
<dbReference type="CDD" id="cd22976">
    <property type="entry name" value="DD_EFCAB10"/>
    <property type="match status" value="1"/>
</dbReference>
<evidence type="ECO:0000313" key="2">
    <source>
        <dbReference type="EMBL" id="CAF0754338.1"/>
    </source>
</evidence>
<name>A0A814M7Q2_ADIRI</name>
<evidence type="ECO:0000313" key="4">
    <source>
        <dbReference type="EMBL" id="CAF1164931.1"/>
    </source>
</evidence>
<dbReference type="InterPro" id="IPR002048">
    <property type="entry name" value="EF_hand_dom"/>
</dbReference>
<keyword evidence="6" id="KW-1185">Reference proteome</keyword>
<gene>
    <name evidence="3" type="ORF">EDS130_LOCUS18673</name>
    <name evidence="5" type="ORF">EDS130_LOCUS25483</name>
    <name evidence="4" type="ORF">XAT740_LOCUS21695</name>
    <name evidence="2" type="ORF">XAT740_LOCUS595</name>
</gene>
<feature type="domain" description="EF-hand" evidence="1">
    <location>
        <begin position="70"/>
        <end position="105"/>
    </location>
</feature>
<reference evidence="3" key="1">
    <citation type="submission" date="2021-02" db="EMBL/GenBank/DDBJ databases">
        <authorList>
            <person name="Nowell W R."/>
        </authorList>
    </citation>
    <scope>NUCLEOTIDE SEQUENCE</scope>
</reference>
<dbReference type="SUPFAM" id="SSF47473">
    <property type="entry name" value="EF-hand"/>
    <property type="match status" value="1"/>
</dbReference>
<evidence type="ECO:0000313" key="7">
    <source>
        <dbReference type="Proteomes" id="UP000663852"/>
    </source>
</evidence>
<sequence>MANKPSAPVMNPIEQSGTDYLQMHRIYDLFHNLSASLVYNKPEDPKAFMINYLEQLKKARLAGLASPSLVDDKDLTSIFRMLDPAGHGHITYSQYASTMEALGVPTYNTSPAGKDNDRITFETFSQEARKRLNELNATYH</sequence>
<accession>A0A814M7Q2</accession>
<dbReference type="Proteomes" id="UP000663852">
    <property type="component" value="Unassembled WGS sequence"/>
</dbReference>
<dbReference type="PANTHER" id="PTHR21847:SF1">
    <property type="entry name" value="EF-HAND CALCIUM-BINDING DOMAIN-CONTAINING PROTEIN 10"/>
    <property type="match status" value="1"/>
</dbReference>